<dbReference type="OrthoDB" id="1111399at2"/>
<reference evidence="6 7" key="1">
    <citation type="submission" date="2019-01" db="EMBL/GenBank/DDBJ databases">
        <title>Complete sequence and annotation of the Mycoplasma phocirhinis strain 852T genome.</title>
        <authorList>
            <person name="Frasca S.Jr."/>
            <person name="Kutish G.F."/>
            <person name="Castellanos Gell J."/>
            <person name="Michaels D.L."/>
            <person name="Brown D.R."/>
        </authorList>
    </citation>
    <scope>NUCLEOTIDE SEQUENCE [LARGE SCALE GENOMIC DNA]</scope>
    <source>
        <strain evidence="6 7">852</strain>
    </source>
</reference>
<comment type="similarity">
    <text evidence="4">Belongs to the peptidase C1 family.</text>
</comment>
<proteinExistence type="inferred from homology"/>
<keyword evidence="1 4" id="KW-0645">Protease</keyword>
<dbReference type="InterPro" id="IPR004134">
    <property type="entry name" value="Peptidase_C1B"/>
</dbReference>
<dbReference type="GO" id="GO:0006508">
    <property type="term" value="P:proteolysis"/>
    <property type="evidence" value="ECO:0007669"/>
    <property type="project" value="UniProtKB-KW"/>
</dbReference>
<dbReference type="GO" id="GO:0009636">
    <property type="term" value="P:response to toxic substance"/>
    <property type="evidence" value="ECO:0007669"/>
    <property type="project" value="TreeGrafter"/>
</dbReference>
<protein>
    <recommendedName>
        <fullName evidence="4">Aminopeptidase</fullName>
    </recommendedName>
</protein>
<dbReference type="Proteomes" id="UP000289326">
    <property type="component" value="Chromosome"/>
</dbReference>
<evidence type="ECO:0000313" key="7">
    <source>
        <dbReference type="Proteomes" id="UP000289326"/>
    </source>
</evidence>
<keyword evidence="7" id="KW-1185">Reference proteome</keyword>
<accession>A0A4P6MMS1</accession>
<dbReference type="AlphaFoldDB" id="A0A4P6MMS1"/>
<evidence type="ECO:0000313" key="6">
    <source>
        <dbReference type="EMBL" id="QBF34818.1"/>
    </source>
</evidence>
<keyword evidence="2 4" id="KW-0378">Hydrolase</keyword>
<sequence>MKLELNTIKNYYKQYLNNKTNKLVQNAITKNGIYNATYNNDIHLVHNNEFNIQTKKGGMTNQKATGRCWIFAALNILKPITMQKLNVESFEYSQAYTMFWEKMEKANTYLELIIEHPQLQYQDRLFEMFLGFGHQDGGFWEWSEGLITKYGVVPKSVMPETFNASNTAQMNSILQIHLLSSTKILRELQQNNASKDQIKEFKNKTMQKVFDICAKSLGLPPLKFDFEYRDKDKKFHKISNITPLEWLQKYASFEYQNLINLYADPRDIYPINTKLQAKYFRGPIESRHLSFVNVSINELKKATINSLKAGEPVWFACDMGPQIDRKNGLMDVNLYQINEAFELKNILTKADRLNFKMSTPNHAMTFVGVDLDENNKPIKWEVENSWGEENGNKGYFSMSDEWFDEYVFSVIVNPQFCSQSTIDANKNTAIQIEPWDPLSIF</sequence>
<dbReference type="InterPro" id="IPR038765">
    <property type="entry name" value="Papain-like_cys_pep_sf"/>
</dbReference>
<dbReference type="RefSeq" id="WP_130429595.1">
    <property type="nucleotide sequence ID" value="NZ_CP034841.1"/>
</dbReference>
<keyword evidence="4" id="KW-0031">Aminopeptidase</keyword>
<dbReference type="CDD" id="cd00585">
    <property type="entry name" value="Peptidase_C1B"/>
    <property type="match status" value="1"/>
</dbReference>
<evidence type="ECO:0000256" key="5">
    <source>
        <dbReference type="PIRSR" id="PIRSR005700-1"/>
    </source>
</evidence>
<dbReference type="SUPFAM" id="SSF54001">
    <property type="entry name" value="Cysteine proteinases"/>
    <property type="match status" value="1"/>
</dbReference>
<dbReference type="KEGG" id="mphi:EG856_02745"/>
<name>A0A4P6MMS1_9BACT</name>
<dbReference type="Pfam" id="PF03051">
    <property type="entry name" value="Peptidase_C1_2"/>
    <property type="match status" value="1"/>
</dbReference>
<feature type="active site" evidence="5">
    <location>
        <position position="384"/>
    </location>
</feature>
<dbReference type="PANTHER" id="PTHR10363:SF2">
    <property type="entry name" value="BLEOMYCIN HYDROLASE"/>
    <property type="match status" value="1"/>
</dbReference>
<gene>
    <name evidence="6" type="ORF">EG856_02745</name>
</gene>
<feature type="active site" evidence="5">
    <location>
        <position position="362"/>
    </location>
</feature>
<evidence type="ECO:0000256" key="1">
    <source>
        <dbReference type="ARBA" id="ARBA00022670"/>
    </source>
</evidence>
<evidence type="ECO:0000256" key="2">
    <source>
        <dbReference type="ARBA" id="ARBA00022801"/>
    </source>
</evidence>
<dbReference type="InterPro" id="IPR000169">
    <property type="entry name" value="Pept_cys_AS"/>
</dbReference>
<evidence type="ECO:0000256" key="3">
    <source>
        <dbReference type="ARBA" id="ARBA00022807"/>
    </source>
</evidence>
<organism evidence="6 7">
    <name type="scientific">Mycoplasmopsis phocirhinis</name>
    <dbReference type="NCBI Taxonomy" id="142650"/>
    <lineage>
        <taxon>Bacteria</taxon>
        <taxon>Bacillati</taxon>
        <taxon>Mycoplasmatota</taxon>
        <taxon>Mycoplasmoidales</taxon>
        <taxon>Metamycoplasmataceae</taxon>
        <taxon>Mycoplasmopsis</taxon>
    </lineage>
</organism>
<dbReference type="GO" id="GO:0070005">
    <property type="term" value="F:cysteine-type aminopeptidase activity"/>
    <property type="evidence" value="ECO:0007669"/>
    <property type="project" value="InterPro"/>
</dbReference>
<dbReference type="PIRSF" id="PIRSF005700">
    <property type="entry name" value="PepC"/>
    <property type="match status" value="1"/>
</dbReference>
<dbReference type="Gene3D" id="3.90.70.10">
    <property type="entry name" value="Cysteine proteinases"/>
    <property type="match status" value="1"/>
</dbReference>
<keyword evidence="3 4" id="KW-0788">Thiol protease</keyword>
<feature type="active site" evidence="5">
    <location>
        <position position="68"/>
    </location>
</feature>
<dbReference type="EMBL" id="CP034841">
    <property type="protein sequence ID" value="QBF34818.1"/>
    <property type="molecule type" value="Genomic_DNA"/>
</dbReference>
<dbReference type="GO" id="GO:0005737">
    <property type="term" value="C:cytoplasm"/>
    <property type="evidence" value="ECO:0007669"/>
    <property type="project" value="TreeGrafter"/>
</dbReference>
<dbReference type="PROSITE" id="PS00139">
    <property type="entry name" value="THIOL_PROTEASE_CYS"/>
    <property type="match status" value="1"/>
</dbReference>
<evidence type="ECO:0000256" key="4">
    <source>
        <dbReference type="PIRNR" id="PIRNR005700"/>
    </source>
</evidence>
<dbReference type="GO" id="GO:0043418">
    <property type="term" value="P:homocysteine catabolic process"/>
    <property type="evidence" value="ECO:0007669"/>
    <property type="project" value="TreeGrafter"/>
</dbReference>
<dbReference type="PANTHER" id="PTHR10363">
    <property type="entry name" value="BLEOMYCIN HYDROLASE"/>
    <property type="match status" value="1"/>
</dbReference>